<dbReference type="PANTHER" id="PTHR33227:SF6">
    <property type="entry name" value="PROTEIN GRIM REAPER"/>
    <property type="match status" value="1"/>
</dbReference>
<evidence type="ECO:0000256" key="3">
    <source>
        <dbReference type="SAM" id="SignalP"/>
    </source>
</evidence>
<evidence type="ECO:0000313" key="5">
    <source>
        <dbReference type="Proteomes" id="UP001630127"/>
    </source>
</evidence>
<feature type="signal peptide" evidence="3">
    <location>
        <begin position="1"/>
        <end position="17"/>
    </location>
</feature>
<dbReference type="AlphaFoldDB" id="A0ABD2Y873"/>
<dbReference type="Pfam" id="PF04885">
    <property type="entry name" value="Stig1"/>
    <property type="match status" value="1"/>
</dbReference>
<reference evidence="4 5" key="1">
    <citation type="submission" date="2024-11" db="EMBL/GenBank/DDBJ databases">
        <title>A near-complete genome assembly of Cinchona calisaya.</title>
        <authorList>
            <person name="Lian D.C."/>
            <person name="Zhao X.W."/>
            <person name="Wei L."/>
        </authorList>
    </citation>
    <scope>NUCLEOTIDE SEQUENCE [LARGE SCALE GENOMIC DNA]</scope>
    <source>
        <tissue evidence="4">Nenye</tissue>
    </source>
</reference>
<comment type="caution">
    <text evidence="4">The sequence shown here is derived from an EMBL/GenBank/DDBJ whole genome shotgun (WGS) entry which is preliminary data.</text>
</comment>
<organism evidence="4 5">
    <name type="scientific">Cinchona calisaya</name>
    <dbReference type="NCBI Taxonomy" id="153742"/>
    <lineage>
        <taxon>Eukaryota</taxon>
        <taxon>Viridiplantae</taxon>
        <taxon>Streptophyta</taxon>
        <taxon>Embryophyta</taxon>
        <taxon>Tracheophyta</taxon>
        <taxon>Spermatophyta</taxon>
        <taxon>Magnoliopsida</taxon>
        <taxon>eudicotyledons</taxon>
        <taxon>Gunneridae</taxon>
        <taxon>Pentapetalae</taxon>
        <taxon>asterids</taxon>
        <taxon>lamiids</taxon>
        <taxon>Gentianales</taxon>
        <taxon>Rubiaceae</taxon>
        <taxon>Cinchonoideae</taxon>
        <taxon>Cinchoneae</taxon>
        <taxon>Cinchona</taxon>
    </lineage>
</organism>
<evidence type="ECO:0000256" key="2">
    <source>
        <dbReference type="ARBA" id="ARBA00022729"/>
    </source>
</evidence>
<evidence type="ECO:0000313" key="4">
    <source>
        <dbReference type="EMBL" id="KAL3503206.1"/>
    </source>
</evidence>
<keyword evidence="5" id="KW-1185">Reference proteome</keyword>
<sequence length="154" mass="17094">MAIKLLNLLTILSFSLAILHAQMAISSSSATILDVDDDDQEEYILDAPFAHTHLRSRFLSSIKKGSSCNFEKKNKCNGVYANEGKSLLYCCKNHCRDVLGDRNNCGYCGFKCKFGEKCCGGRCIDVMYDPFNCGKCGKMCKKDHNCGYGYCGYA</sequence>
<dbReference type="EMBL" id="JBJUIK010000015">
    <property type="protein sequence ID" value="KAL3503206.1"/>
    <property type="molecule type" value="Genomic_DNA"/>
</dbReference>
<accession>A0ABD2Y873</accession>
<dbReference type="PANTHER" id="PTHR33227">
    <property type="entry name" value="STIGMA-SPECIFIC STIG1-LIKE PROTEIN 3"/>
    <property type="match status" value="1"/>
</dbReference>
<dbReference type="Proteomes" id="UP001630127">
    <property type="component" value="Unassembled WGS sequence"/>
</dbReference>
<feature type="chain" id="PRO_5044770420" evidence="3">
    <location>
        <begin position="18"/>
        <end position="154"/>
    </location>
</feature>
<comment type="similarity">
    <text evidence="1">Belongs to the STIG1 family.</text>
</comment>
<keyword evidence="2 3" id="KW-0732">Signal</keyword>
<evidence type="ECO:0000256" key="1">
    <source>
        <dbReference type="ARBA" id="ARBA00006010"/>
    </source>
</evidence>
<gene>
    <name evidence="4" type="ORF">ACH5RR_037655</name>
</gene>
<dbReference type="InterPro" id="IPR006969">
    <property type="entry name" value="Stig-like"/>
</dbReference>
<protein>
    <submittedName>
        <fullName evidence="4">Uncharacterized protein</fullName>
    </submittedName>
</protein>
<proteinExistence type="inferred from homology"/>
<name>A0ABD2Y873_9GENT</name>